<feature type="region of interest" description="Disordered" evidence="1">
    <location>
        <begin position="1"/>
        <end position="24"/>
    </location>
</feature>
<protein>
    <submittedName>
        <fullName evidence="2">Uncharacterized protein</fullName>
    </submittedName>
</protein>
<organism evidence="2 3">
    <name type="scientific">Vigna mungo</name>
    <name type="common">Black gram</name>
    <name type="synonym">Phaseolus mungo</name>
    <dbReference type="NCBI Taxonomy" id="3915"/>
    <lineage>
        <taxon>Eukaryota</taxon>
        <taxon>Viridiplantae</taxon>
        <taxon>Streptophyta</taxon>
        <taxon>Embryophyta</taxon>
        <taxon>Tracheophyta</taxon>
        <taxon>Spermatophyta</taxon>
        <taxon>Magnoliopsida</taxon>
        <taxon>eudicotyledons</taxon>
        <taxon>Gunneridae</taxon>
        <taxon>Pentapetalae</taxon>
        <taxon>rosids</taxon>
        <taxon>fabids</taxon>
        <taxon>Fabales</taxon>
        <taxon>Fabaceae</taxon>
        <taxon>Papilionoideae</taxon>
        <taxon>50 kb inversion clade</taxon>
        <taxon>NPAAA clade</taxon>
        <taxon>indigoferoid/millettioid clade</taxon>
        <taxon>Phaseoleae</taxon>
        <taxon>Vigna</taxon>
    </lineage>
</organism>
<dbReference type="AlphaFoldDB" id="A0AAQ3PCR5"/>
<evidence type="ECO:0000256" key="1">
    <source>
        <dbReference type="SAM" id="MobiDB-lite"/>
    </source>
</evidence>
<reference evidence="2 3" key="1">
    <citation type="journal article" date="2023" name="Life. Sci Alliance">
        <title>Evolutionary insights into 3D genome organization and epigenetic landscape of Vigna mungo.</title>
        <authorList>
            <person name="Junaid A."/>
            <person name="Singh B."/>
            <person name="Bhatia S."/>
        </authorList>
    </citation>
    <scope>NUCLEOTIDE SEQUENCE [LARGE SCALE GENOMIC DNA]</scope>
    <source>
        <strain evidence="2">Urdbean</strain>
    </source>
</reference>
<keyword evidence="3" id="KW-1185">Reference proteome</keyword>
<evidence type="ECO:0000313" key="3">
    <source>
        <dbReference type="Proteomes" id="UP001374535"/>
    </source>
</evidence>
<sequence length="101" mass="10725">MRSSSVSSIAPKPSSPSSSTPSFFTGDSSVISSFTMLSSPRCCLEPVLDCQFHPCSKGGRINGLEITLLLSDLLAFNWVLAVPSAVLLKLAFWDSQGFPVA</sequence>
<gene>
    <name evidence="2" type="ORF">V8G54_003846</name>
</gene>
<accession>A0AAQ3PCR5</accession>
<evidence type="ECO:0000313" key="2">
    <source>
        <dbReference type="EMBL" id="WVZ25302.1"/>
    </source>
</evidence>
<dbReference type="EMBL" id="CP144700">
    <property type="protein sequence ID" value="WVZ25302.1"/>
    <property type="molecule type" value="Genomic_DNA"/>
</dbReference>
<dbReference type="Proteomes" id="UP001374535">
    <property type="component" value="Chromosome 1"/>
</dbReference>
<proteinExistence type="predicted"/>
<name>A0AAQ3PCR5_VIGMU</name>